<dbReference type="RefSeq" id="WP_191763576.1">
    <property type="nucleotide sequence ID" value="NZ_JACSPM010000001.1"/>
</dbReference>
<reference evidence="1 2" key="1">
    <citation type="submission" date="2020-08" db="EMBL/GenBank/DDBJ databases">
        <title>A Genomic Blueprint of the Chicken Gut Microbiome.</title>
        <authorList>
            <person name="Gilroy R."/>
            <person name="Ravi A."/>
            <person name="Getino M."/>
            <person name="Pursley I."/>
            <person name="Horton D.L."/>
            <person name="Alikhan N.-F."/>
            <person name="Baker D."/>
            <person name="Gharbi K."/>
            <person name="Hall N."/>
            <person name="Watson M."/>
            <person name="Adriaenssens E.M."/>
            <person name="Foster-Nyarko E."/>
            <person name="Jarju S."/>
            <person name="Secka A."/>
            <person name="Antonio M."/>
            <person name="Oren A."/>
            <person name="Chaudhuri R."/>
            <person name="La Ragione R.M."/>
            <person name="Hildebrand F."/>
            <person name="Pallen M.J."/>
        </authorList>
    </citation>
    <scope>NUCLEOTIDE SEQUENCE [LARGE SCALE GENOMIC DNA]</scope>
    <source>
        <strain evidence="1 2">Sa1CUA4</strain>
    </source>
</reference>
<dbReference type="EMBL" id="JACSPM010000001">
    <property type="protein sequence ID" value="MBD8022265.1"/>
    <property type="molecule type" value="Genomic_DNA"/>
</dbReference>
<name>A0ABR8WYU8_9MICO</name>
<organism evidence="1 2">
    <name type="scientific">Microbacterium gallinarum</name>
    <dbReference type="NCBI Taxonomy" id="2762209"/>
    <lineage>
        <taxon>Bacteria</taxon>
        <taxon>Bacillati</taxon>
        <taxon>Actinomycetota</taxon>
        <taxon>Actinomycetes</taxon>
        <taxon>Micrococcales</taxon>
        <taxon>Microbacteriaceae</taxon>
        <taxon>Microbacterium</taxon>
    </lineage>
</organism>
<dbReference type="Proteomes" id="UP000602532">
    <property type="component" value="Unassembled WGS sequence"/>
</dbReference>
<keyword evidence="2" id="KW-1185">Reference proteome</keyword>
<evidence type="ECO:0000313" key="1">
    <source>
        <dbReference type="EMBL" id="MBD8022265.1"/>
    </source>
</evidence>
<gene>
    <name evidence="1" type="ORF">H9622_01510</name>
</gene>
<sequence>MSPGTASSAKRRSSAVVSWAIAVLALTLVTVGMLALAMTADDDERTMSLAVVPHPDDEFQMWSLLEQTPREYKVFVSLTQGEESGFCEPDMLEGALQADLGEVPPSPTPTGRWTAECKEARMASLLGYLSQMSESDASIPGDFAAGRSIELPAGATSPCRIDDGVEDCEGAREVRVWTDRQDRGAVVAFDLGDGDLTTAEIGWALRSVIDERAALGIDEDLRIGAALGAFANDHHRCHSYPHPDHLAVHDALRTIDLNIGPQLAATCFADPAQSLTSLVSRGSADAAFSLGPHGERLGAHPRHYGWLSVSTYPLGGFLQSELFMRLQSFWVAFN</sequence>
<accession>A0ABR8WYU8</accession>
<comment type="caution">
    <text evidence="1">The sequence shown here is derived from an EMBL/GenBank/DDBJ whole genome shotgun (WGS) entry which is preliminary data.</text>
</comment>
<proteinExistence type="predicted"/>
<evidence type="ECO:0000313" key="2">
    <source>
        <dbReference type="Proteomes" id="UP000602532"/>
    </source>
</evidence>
<protein>
    <recommendedName>
        <fullName evidence="3">GlcNAc-PI de-N-acetylase</fullName>
    </recommendedName>
</protein>
<evidence type="ECO:0008006" key="3">
    <source>
        <dbReference type="Google" id="ProtNLM"/>
    </source>
</evidence>